<comment type="similarity">
    <text evidence="9">Belongs to the TatB family.</text>
</comment>
<evidence type="ECO:0000256" key="7">
    <source>
        <dbReference type="ARBA" id="ARBA00023010"/>
    </source>
</evidence>
<dbReference type="AlphaFoldDB" id="A0A7W5Z231"/>
<dbReference type="InterPro" id="IPR018448">
    <property type="entry name" value="TatB"/>
</dbReference>
<evidence type="ECO:0000256" key="5">
    <source>
        <dbReference type="ARBA" id="ARBA00022927"/>
    </source>
</evidence>
<evidence type="ECO:0000313" key="10">
    <source>
        <dbReference type="EMBL" id="MBB3808631.1"/>
    </source>
</evidence>
<dbReference type="EMBL" id="JACICC010000001">
    <property type="protein sequence ID" value="MBB3808631.1"/>
    <property type="molecule type" value="Genomic_DNA"/>
</dbReference>
<protein>
    <recommendedName>
        <fullName evidence="9">Sec-independent protein translocase protein TatB</fullName>
    </recommendedName>
</protein>
<dbReference type="Gene3D" id="1.20.5.3310">
    <property type="match status" value="1"/>
</dbReference>
<dbReference type="NCBIfam" id="TIGR01410">
    <property type="entry name" value="tatB"/>
    <property type="match status" value="1"/>
</dbReference>
<evidence type="ECO:0000256" key="4">
    <source>
        <dbReference type="ARBA" id="ARBA00022692"/>
    </source>
</evidence>
<sequence length="199" mass="21635">MFDLSWSELLLVGAIALVVIGPRELPRVLRTAGQMLAKLKRTAADFQAHFSAAMREAELDELHNAVDKVKTAAGHIPSKTFDPLRNVRDELRDAIQKPTSTASSTPGPDGVSRFSSLAENAAAATPPLVHTPANIESLPAEALPKRRKGKRARVIVAAPRDVVKPLASPTRRSSRLYRKVRFSAFPAHPRRTPDREGGA</sequence>
<name>A0A7W5Z231_9HYPH</name>
<keyword evidence="8 9" id="KW-0472">Membrane</keyword>
<keyword evidence="3 9" id="KW-1003">Cell membrane</keyword>
<evidence type="ECO:0000256" key="8">
    <source>
        <dbReference type="ARBA" id="ARBA00023136"/>
    </source>
</evidence>
<dbReference type="GO" id="GO:0043953">
    <property type="term" value="P:protein transport by the Tat complex"/>
    <property type="evidence" value="ECO:0007669"/>
    <property type="project" value="UniProtKB-UniRule"/>
</dbReference>
<dbReference type="GO" id="GO:0008320">
    <property type="term" value="F:protein transmembrane transporter activity"/>
    <property type="evidence" value="ECO:0007669"/>
    <property type="project" value="UniProtKB-UniRule"/>
</dbReference>
<dbReference type="PANTHER" id="PTHR33162">
    <property type="entry name" value="SEC-INDEPENDENT PROTEIN TRANSLOCASE PROTEIN TATA, CHLOROPLASTIC"/>
    <property type="match status" value="1"/>
</dbReference>
<keyword evidence="4 9" id="KW-0812">Transmembrane</keyword>
<evidence type="ECO:0000256" key="3">
    <source>
        <dbReference type="ARBA" id="ARBA00022475"/>
    </source>
</evidence>
<comment type="subcellular location">
    <subcellularLocation>
        <location evidence="9">Cell membrane</location>
        <topology evidence="9">Single-pass membrane protein</topology>
    </subcellularLocation>
    <subcellularLocation>
        <location evidence="1">Membrane</location>
        <topology evidence="1">Single-pass membrane protein</topology>
    </subcellularLocation>
</comment>
<dbReference type="PRINTS" id="PR01506">
    <property type="entry name" value="TATBPROTEIN"/>
</dbReference>
<dbReference type="Pfam" id="PF02416">
    <property type="entry name" value="TatA_B_E"/>
    <property type="match status" value="1"/>
</dbReference>
<reference evidence="10 11" key="1">
    <citation type="submission" date="2020-08" db="EMBL/GenBank/DDBJ databases">
        <title>Genomic Encyclopedia of Type Strains, Phase IV (KMG-IV): sequencing the most valuable type-strain genomes for metagenomic binning, comparative biology and taxonomic classification.</title>
        <authorList>
            <person name="Goeker M."/>
        </authorList>
    </citation>
    <scope>NUCLEOTIDE SEQUENCE [LARGE SCALE GENOMIC DNA]</scope>
    <source>
        <strain evidence="10 11">DSM 28760</strain>
    </source>
</reference>
<evidence type="ECO:0000256" key="9">
    <source>
        <dbReference type="HAMAP-Rule" id="MF_00237"/>
    </source>
</evidence>
<dbReference type="PANTHER" id="PTHR33162:SF1">
    <property type="entry name" value="SEC-INDEPENDENT PROTEIN TRANSLOCASE PROTEIN TATA, CHLOROPLASTIC"/>
    <property type="match status" value="1"/>
</dbReference>
<dbReference type="RefSeq" id="WP_183750603.1">
    <property type="nucleotide sequence ID" value="NZ_JACICC010000001.1"/>
</dbReference>
<comment type="subunit">
    <text evidence="9">The Tat system comprises two distinct complexes: a TatABC complex, containing multiple copies of TatA, TatB and TatC subunits, and a separate TatA complex, containing only TatA subunits. Substrates initially bind to the TatABC complex, which probably triggers association of the separate TatA complex to form the active translocon.</text>
</comment>
<dbReference type="GO" id="GO:0033281">
    <property type="term" value="C:TAT protein transport complex"/>
    <property type="evidence" value="ECO:0007669"/>
    <property type="project" value="UniProtKB-UniRule"/>
</dbReference>
<gene>
    <name evidence="9" type="primary">tatB</name>
    <name evidence="10" type="ORF">FHS81_000685</name>
</gene>
<keyword evidence="2 9" id="KW-0813">Transport</keyword>
<evidence type="ECO:0000256" key="1">
    <source>
        <dbReference type="ARBA" id="ARBA00004167"/>
    </source>
</evidence>
<comment type="caution">
    <text evidence="10">The sequence shown here is derived from an EMBL/GenBank/DDBJ whole genome shotgun (WGS) entry which is preliminary data.</text>
</comment>
<keyword evidence="5 9" id="KW-0653">Protein transport</keyword>
<dbReference type="HAMAP" id="MF_00237">
    <property type="entry name" value="TatB"/>
    <property type="match status" value="1"/>
</dbReference>
<keyword evidence="7 9" id="KW-0811">Translocation</keyword>
<evidence type="ECO:0000313" key="11">
    <source>
        <dbReference type="Proteomes" id="UP000537592"/>
    </source>
</evidence>
<dbReference type="InterPro" id="IPR003369">
    <property type="entry name" value="TatA/B/E"/>
</dbReference>
<keyword evidence="6 9" id="KW-1133">Transmembrane helix</keyword>
<organism evidence="10 11">
    <name type="scientific">Pseudochelatococcus contaminans</name>
    <dbReference type="NCBI Taxonomy" id="1538103"/>
    <lineage>
        <taxon>Bacteria</taxon>
        <taxon>Pseudomonadati</taxon>
        <taxon>Pseudomonadota</taxon>
        <taxon>Alphaproteobacteria</taxon>
        <taxon>Hyphomicrobiales</taxon>
        <taxon>Chelatococcaceae</taxon>
        <taxon>Pseudochelatococcus</taxon>
    </lineage>
</organism>
<proteinExistence type="inferred from homology"/>
<comment type="function">
    <text evidence="9">Part of the twin-arginine translocation (Tat) system that transports large folded proteins containing a characteristic twin-arginine motif in their signal peptide across membranes. Together with TatC, TatB is part of a receptor directly interacting with Tat signal peptides. TatB may form an oligomeric binding site that transiently accommodates folded Tat precursor proteins before their translocation.</text>
</comment>
<dbReference type="Proteomes" id="UP000537592">
    <property type="component" value="Unassembled WGS sequence"/>
</dbReference>
<keyword evidence="11" id="KW-1185">Reference proteome</keyword>
<evidence type="ECO:0000256" key="6">
    <source>
        <dbReference type="ARBA" id="ARBA00022989"/>
    </source>
</evidence>
<evidence type="ECO:0000256" key="2">
    <source>
        <dbReference type="ARBA" id="ARBA00022448"/>
    </source>
</evidence>
<accession>A0A7W5Z231</accession>